<accession>A0A543JNP3</accession>
<dbReference type="AlphaFoldDB" id="A0A543JNP3"/>
<proteinExistence type="predicted"/>
<dbReference type="Pfam" id="PF01593">
    <property type="entry name" value="Amino_oxidase"/>
    <property type="match status" value="1"/>
</dbReference>
<sequence length="490" mass="53717">MRSVHEGDVLDAAVVGAGPAGCYSAYRLAGAGRSVALYERSDRIGGRLWSVSPRHAPDLVADLGAMRVHRGLRPVLGLLHALGLDGDLVPFSFSRPENLVQRHGVVTRAREVRPVPDDLVAQAAERLVPGFADLRRRTHEARGDRAREDVLATFRRRRDRVRLADRPLGRLTWPQALDFALGANAVAFLHDVGGYDLRHSGESAAARLDLLLRTPPDAEYLTLRHGMQSVTDALHAGFTAAGGHTRTGSGLLRLDRESGHYRLTFAGLPPARARAVVLALPPEALRDLDPDGLPVPRRLHRALDAVEAVPAFKLFLLYARPWWRRLAMTEGRSTTDTALRQLWYGGTGPSTAADGPALVLAAYPSGRCTRAWTPYRDSRPHHAAGPAPTPAAAMVDHAHALLARMHRLPDLDRPLDAWWADWSAAWHVWRPGHDARDHAPVARHPLAGERVHVVSDCWTPDPGSLEGTLTSAEDVLRTCFGLPVPSWWRP</sequence>
<dbReference type="GO" id="GO:0016491">
    <property type="term" value="F:oxidoreductase activity"/>
    <property type="evidence" value="ECO:0007669"/>
    <property type="project" value="InterPro"/>
</dbReference>
<comment type="caution">
    <text evidence="2">The sequence shown here is derived from an EMBL/GenBank/DDBJ whole genome shotgun (WGS) entry which is preliminary data.</text>
</comment>
<dbReference type="InterPro" id="IPR036188">
    <property type="entry name" value="FAD/NAD-bd_sf"/>
</dbReference>
<organism evidence="2 3">
    <name type="scientific">Saccharothrix saharensis</name>
    <dbReference type="NCBI Taxonomy" id="571190"/>
    <lineage>
        <taxon>Bacteria</taxon>
        <taxon>Bacillati</taxon>
        <taxon>Actinomycetota</taxon>
        <taxon>Actinomycetes</taxon>
        <taxon>Pseudonocardiales</taxon>
        <taxon>Pseudonocardiaceae</taxon>
        <taxon>Saccharothrix</taxon>
    </lineage>
</organism>
<evidence type="ECO:0000313" key="3">
    <source>
        <dbReference type="Proteomes" id="UP000316628"/>
    </source>
</evidence>
<name>A0A543JNP3_9PSEU</name>
<dbReference type="SUPFAM" id="SSF51905">
    <property type="entry name" value="FAD/NAD(P)-binding domain"/>
    <property type="match status" value="1"/>
</dbReference>
<evidence type="ECO:0000259" key="1">
    <source>
        <dbReference type="Pfam" id="PF01593"/>
    </source>
</evidence>
<dbReference type="InterPro" id="IPR002937">
    <property type="entry name" value="Amino_oxidase"/>
</dbReference>
<dbReference type="Proteomes" id="UP000316628">
    <property type="component" value="Unassembled WGS sequence"/>
</dbReference>
<dbReference type="SUPFAM" id="SSF54373">
    <property type="entry name" value="FAD-linked reductases, C-terminal domain"/>
    <property type="match status" value="1"/>
</dbReference>
<dbReference type="Gene3D" id="3.50.50.60">
    <property type="entry name" value="FAD/NAD(P)-binding domain"/>
    <property type="match status" value="1"/>
</dbReference>
<dbReference type="PANTHER" id="PTHR10742">
    <property type="entry name" value="FLAVIN MONOAMINE OXIDASE"/>
    <property type="match status" value="1"/>
</dbReference>
<protein>
    <submittedName>
        <fullName evidence="2">Monoamine oxidase</fullName>
    </submittedName>
</protein>
<dbReference type="OrthoDB" id="3972913at2"/>
<reference evidence="2 3" key="1">
    <citation type="submission" date="2019-06" db="EMBL/GenBank/DDBJ databases">
        <title>Sequencing the genomes of 1000 actinobacteria strains.</title>
        <authorList>
            <person name="Klenk H.-P."/>
        </authorList>
    </citation>
    <scope>NUCLEOTIDE SEQUENCE [LARGE SCALE GENOMIC DNA]</scope>
    <source>
        <strain evidence="2 3">DSM 45456</strain>
    </source>
</reference>
<dbReference type="EMBL" id="VFPP01000001">
    <property type="protein sequence ID" value="TQM84459.1"/>
    <property type="molecule type" value="Genomic_DNA"/>
</dbReference>
<feature type="domain" description="Amine oxidase" evidence="1">
    <location>
        <begin position="21"/>
        <end position="471"/>
    </location>
</feature>
<dbReference type="PANTHER" id="PTHR10742:SF410">
    <property type="entry name" value="LYSINE-SPECIFIC HISTONE DEMETHYLASE 2"/>
    <property type="match status" value="1"/>
</dbReference>
<dbReference type="RefSeq" id="WP_141982637.1">
    <property type="nucleotide sequence ID" value="NZ_VFPP01000001.1"/>
</dbReference>
<gene>
    <name evidence="2" type="ORF">FHX81_6905</name>
</gene>
<dbReference type="InterPro" id="IPR050281">
    <property type="entry name" value="Flavin_monoamine_oxidase"/>
</dbReference>
<evidence type="ECO:0000313" key="2">
    <source>
        <dbReference type="EMBL" id="TQM84459.1"/>
    </source>
</evidence>
<dbReference type="PRINTS" id="PR00419">
    <property type="entry name" value="ADXRDTASE"/>
</dbReference>
<keyword evidence="3" id="KW-1185">Reference proteome</keyword>